<dbReference type="EMBL" id="JBFRUW010000018">
    <property type="protein sequence ID" value="MFA0567959.1"/>
    <property type="molecule type" value="Genomic_DNA"/>
</dbReference>
<dbReference type="RefSeq" id="WP_372265476.1">
    <property type="nucleotide sequence ID" value="NZ_JBFRUW010000018.1"/>
</dbReference>
<reference evidence="1 2" key="1">
    <citation type="journal article" date="2024" name="ISME J.">
        <title>Tailless and filamentous prophages are predominant in marine Vibrio.</title>
        <authorList>
            <person name="Steensen K."/>
            <person name="Seneca J."/>
            <person name="Bartlau N."/>
            <person name="Yu X.A."/>
            <person name="Hussain F.A."/>
            <person name="Polz M.F."/>
        </authorList>
    </citation>
    <scope>NUCLEOTIDE SEQUENCE [LARGE SCALE GENOMIC DNA]</scope>
    <source>
        <strain evidence="1 2">10N.222.51.A1</strain>
    </source>
</reference>
<protein>
    <submittedName>
        <fullName evidence="1">Uncharacterized protein</fullName>
    </submittedName>
</protein>
<sequence>MNSELLQLKSIQVKMLYRGKIDRIGEHHIKLLDLPPKSDLRKNFYLSLLNKNPSQMQSIWAKQSFSGRASAPFQLQSEDLESVLIWLKSTPTGIAYYPIEQLPTHVKILYIIKIKEEL</sequence>
<proteinExistence type="predicted"/>
<dbReference type="Proteomes" id="UP001570417">
    <property type="component" value="Unassembled WGS sequence"/>
</dbReference>
<evidence type="ECO:0000313" key="1">
    <source>
        <dbReference type="EMBL" id="MFA0567959.1"/>
    </source>
</evidence>
<name>A0ABV4N974_9VIBR</name>
<evidence type="ECO:0000313" key="2">
    <source>
        <dbReference type="Proteomes" id="UP001570417"/>
    </source>
</evidence>
<gene>
    <name evidence="1" type="ORF">AB4566_06695</name>
</gene>
<comment type="caution">
    <text evidence="1">The sequence shown here is derived from an EMBL/GenBank/DDBJ whole genome shotgun (WGS) entry which is preliminary data.</text>
</comment>
<accession>A0ABV4N974</accession>
<organism evidence="1 2">
    <name type="scientific">Vibrio gallaecicus</name>
    <dbReference type="NCBI Taxonomy" id="552386"/>
    <lineage>
        <taxon>Bacteria</taxon>
        <taxon>Pseudomonadati</taxon>
        <taxon>Pseudomonadota</taxon>
        <taxon>Gammaproteobacteria</taxon>
        <taxon>Vibrionales</taxon>
        <taxon>Vibrionaceae</taxon>
        <taxon>Vibrio</taxon>
    </lineage>
</organism>
<keyword evidence="2" id="KW-1185">Reference proteome</keyword>